<sequence>MSLLSELSAIAKKLKIPAQTAMYSGKAPDEYLVFTPLYDSFELHADNAPTADVQEVRISLFTKSSYTRTVSRIVKVLLSADITVTARKYVGYEDETGYHHYAVDTAKNYEMEEI</sequence>
<proteinExistence type="predicted"/>
<name>A0AAW6CWZ4_9FIRM</name>
<evidence type="ECO:0008006" key="3">
    <source>
        <dbReference type="Google" id="ProtNLM"/>
    </source>
</evidence>
<evidence type="ECO:0000313" key="2">
    <source>
        <dbReference type="Proteomes" id="UP001210809"/>
    </source>
</evidence>
<protein>
    <recommendedName>
        <fullName evidence="3">DUF3168 domain-containing protein</fullName>
    </recommendedName>
</protein>
<gene>
    <name evidence="1" type="ORF">PNE09_07885</name>
</gene>
<comment type="caution">
    <text evidence="1">The sequence shown here is derived from an EMBL/GenBank/DDBJ whole genome shotgun (WGS) entry which is preliminary data.</text>
</comment>
<organism evidence="1 2">
    <name type="scientific">[Eubacterium] siraeum</name>
    <dbReference type="NCBI Taxonomy" id="39492"/>
    <lineage>
        <taxon>Bacteria</taxon>
        <taxon>Bacillati</taxon>
        <taxon>Bacillota</taxon>
        <taxon>Clostridia</taxon>
        <taxon>Eubacteriales</taxon>
        <taxon>Oscillospiraceae</taxon>
        <taxon>Oscillospiraceae incertae sedis</taxon>
    </lineage>
</organism>
<accession>A0AAW6CWZ4</accession>
<dbReference type="AlphaFoldDB" id="A0AAW6CWZ4"/>
<reference evidence="1" key="1">
    <citation type="submission" date="2023-01" db="EMBL/GenBank/DDBJ databases">
        <title>Human gut microbiome strain richness.</title>
        <authorList>
            <person name="Chen-Liaw A."/>
        </authorList>
    </citation>
    <scope>NUCLEOTIDE SEQUENCE</scope>
    <source>
        <strain evidence="1">1001283st1_G1_1001283B150217_161031</strain>
    </source>
</reference>
<dbReference type="Proteomes" id="UP001210809">
    <property type="component" value="Unassembled WGS sequence"/>
</dbReference>
<evidence type="ECO:0000313" key="1">
    <source>
        <dbReference type="EMBL" id="MDB8003987.1"/>
    </source>
</evidence>
<dbReference type="EMBL" id="JAQLXW010000009">
    <property type="protein sequence ID" value="MDB8003987.1"/>
    <property type="molecule type" value="Genomic_DNA"/>
</dbReference>